<comment type="caution">
    <text evidence="4">The sequence shown here is derived from an EMBL/GenBank/DDBJ whole genome shotgun (WGS) entry which is preliminary data.</text>
</comment>
<reference evidence="4 5" key="1">
    <citation type="journal article" date="2018" name="Vet. Microbiol.">
        <title>Characterisation of Staphylococcus felis isolated from cats using whole genome sequencing.</title>
        <authorList>
            <person name="Worthing K."/>
            <person name="Pang S."/>
            <person name="Trott D.J."/>
            <person name="Abraham S."/>
            <person name="Coombs G.W."/>
            <person name="Jordan D."/>
            <person name="McIntyre L."/>
            <person name="Davies M.R."/>
            <person name="Norris J."/>
        </authorList>
    </citation>
    <scope>NUCLEOTIDE SEQUENCE [LARGE SCALE GENOMIC DNA]</scope>
    <source>
        <strain evidence="4 5">F9</strain>
    </source>
</reference>
<accession>A0A3E0IP51</accession>
<dbReference type="Proteomes" id="UP000256562">
    <property type="component" value="Unassembled WGS sequence"/>
</dbReference>
<dbReference type="InterPro" id="IPR051799">
    <property type="entry name" value="NADH_flavin_oxidoreductase"/>
</dbReference>
<dbReference type="GO" id="GO:0010181">
    <property type="term" value="F:FMN binding"/>
    <property type="evidence" value="ECO:0007669"/>
    <property type="project" value="InterPro"/>
</dbReference>
<evidence type="ECO:0000313" key="5">
    <source>
        <dbReference type="Proteomes" id="UP000256562"/>
    </source>
</evidence>
<dbReference type="EMBL" id="QKXQ01000344">
    <property type="protein sequence ID" value="REH94612.1"/>
    <property type="molecule type" value="Genomic_DNA"/>
</dbReference>
<evidence type="ECO:0000313" key="4">
    <source>
        <dbReference type="EMBL" id="REH94612.1"/>
    </source>
</evidence>
<dbReference type="OrthoDB" id="9772736at2"/>
<evidence type="ECO:0000256" key="1">
    <source>
        <dbReference type="ARBA" id="ARBA00022630"/>
    </source>
</evidence>
<proteinExistence type="predicted"/>
<evidence type="ECO:0000256" key="2">
    <source>
        <dbReference type="ARBA" id="ARBA00023002"/>
    </source>
</evidence>
<dbReference type="InterPro" id="IPR001155">
    <property type="entry name" value="OxRdtase_FMN_N"/>
</dbReference>
<dbReference type="RefSeq" id="WP_116094499.1">
    <property type="nucleotide sequence ID" value="NZ_QKXN01000006.1"/>
</dbReference>
<dbReference type="AlphaFoldDB" id="A0A3E0IP51"/>
<feature type="domain" description="NADH:flavin oxidoreductase/NADH oxidase N-terminal" evidence="3">
    <location>
        <begin position="8"/>
        <end position="339"/>
    </location>
</feature>
<evidence type="ECO:0000259" key="3">
    <source>
        <dbReference type="Pfam" id="PF00724"/>
    </source>
</evidence>
<gene>
    <name evidence="4" type="ORF">DOS83_07400</name>
</gene>
<dbReference type="GO" id="GO:0016491">
    <property type="term" value="F:oxidoreductase activity"/>
    <property type="evidence" value="ECO:0007669"/>
    <property type="project" value="UniProtKB-KW"/>
</dbReference>
<dbReference type="Gene3D" id="3.20.20.70">
    <property type="entry name" value="Aldolase class I"/>
    <property type="match status" value="1"/>
</dbReference>
<keyword evidence="1" id="KW-0285">Flavoprotein</keyword>
<dbReference type="InterPro" id="IPR013785">
    <property type="entry name" value="Aldolase_TIM"/>
</dbReference>
<sequence length="375" mass="41895">MEQKFEPLFQSLHLANGQVLKNRFVLAPLTHTLSNRDGTVSDVELNYIESRAKDVGLAITAASYINREGQAFPGQPSISKQSDLQGLQSLAKVMKTNGTKAVIQIHHGGAKSLPEFVPDGDVKGPSEVSTVGFGKAEPHDVRAMSNEEIEQAIKGFGYATHLAILAGFDGVEIHGANHYLIHQFVSPYYNRRSDEWGDPLRFPKAVVDEVIRTVQNEAAEDFIVGYRFSPEEVEEPGITMELTKQLIEVLVEQPLDYLHVSLMDIHSKTRQGQYKGQKRIDLLLKWIEQRLPLIGIGSIFTAQDALSAFESGVPLICMGRELLLDHNFVQKIKSGKADEIISYFDHKREDKHHLPDALWNAFAQGMYPVPQVKND</sequence>
<dbReference type="SUPFAM" id="SSF51395">
    <property type="entry name" value="FMN-linked oxidoreductases"/>
    <property type="match status" value="1"/>
</dbReference>
<organism evidence="4 5">
    <name type="scientific">Staphylococcus felis</name>
    <dbReference type="NCBI Taxonomy" id="46127"/>
    <lineage>
        <taxon>Bacteria</taxon>
        <taxon>Bacillati</taxon>
        <taxon>Bacillota</taxon>
        <taxon>Bacilli</taxon>
        <taxon>Bacillales</taxon>
        <taxon>Staphylococcaceae</taxon>
        <taxon>Staphylococcus</taxon>
    </lineage>
</organism>
<name>A0A3E0IP51_9STAP</name>
<keyword evidence="2" id="KW-0560">Oxidoreductase</keyword>
<dbReference type="PANTHER" id="PTHR43656:SF2">
    <property type="entry name" value="BINDING OXIDOREDUCTASE, PUTATIVE (AFU_ORTHOLOGUE AFUA_2G08260)-RELATED"/>
    <property type="match status" value="1"/>
</dbReference>
<dbReference type="CDD" id="cd04735">
    <property type="entry name" value="OYE_like_4_FMN"/>
    <property type="match status" value="1"/>
</dbReference>
<protein>
    <submittedName>
        <fullName evidence="4">NADH-dependent flavin oxidoreductase</fullName>
    </submittedName>
</protein>
<dbReference type="Pfam" id="PF00724">
    <property type="entry name" value="Oxidored_FMN"/>
    <property type="match status" value="1"/>
</dbReference>
<dbReference type="PANTHER" id="PTHR43656">
    <property type="entry name" value="BINDING OXIDOREDUCTASE, PUTATIVE (AFU_ORTHOLOGUE AFUA_2G08260)-RELATED"/>
    <property type="match status" value="1"/>
</dbReference>